<dbReference type="Pfam" id="PF07583">
    <property type="entry name" value="PSCyt2"/>
    <property type="match status" value="1"/>
</dbReference>
<dbReference type="PANTHER" id="PTHR35889">
    <property type="entry name" value="CYCLOINULO-OLIGOSACCHARIDE FRUCTANOTRANSFERASE-RELATED"/>
    <property type="match status" value="1"/>
</dbReference>
<protein>
    <submittedName>
        <fullName evidence="3">DUF1553 domain-containing protein</fullName>
    </submittedName>
</protein>
<sequence length="978" mass="109525">MRFLALIVISAVSSASAVDFVREVRPIFEKHCYECHGSKKQKSDYRLDIKAIALTGGEEHAPNIIPGKSADSPLFHFVSGADEKTSMPPKEKLSSVEIDLLKRWIDEGAEWPDGVDVAEVENRLDWWSFNPLVKKDGSVDDFIHTKLKEQGFKPAPEADARTLIRRLFFDLTGLPPSPEEVKRYETLPYEKLVDDLLASPRYGERWARHWLDLVHYGETHGYDKDKPRLNAWPYRDYVIRALNSDKPYARFIEEQIAGDALYPGTTDGITALGFISAGPWDLIGHAEVPETKLDGKIARHLDRDDMVQNTLGTFCSLTVGCAQCHNHKFDPITQEDYYSLQAVFAAIDRTEVNYYPDDDSMRRFMDLDGRRQKIVADIKALEEPLKQKAGEAYTALSKRIDGAADKASSTNPNAKPDFGYHSAIVKDQNAVKWVQVDLGNSMEIQRIVLKPCYDDFGGIGAGFGFPVRFKVEASDDPTFKTGVTLIWRKHDATFMNDFKNPGLTPFETGTAEDDGAKGRYVRVTAVKLAERKDDYIFALSEMEVYAAKNGPNIAAGKQVAALDSIEAPPRWRKANLTDGIAPQARTLEDKQRLIRERDALMLAQADAATRRQLQDLRTKRTAVDSEIAQLPKPGKVYAGAIHTGTGAFKGTGGEGGKPRVIQVLKRGDIKQPAKEVGPQSIAALSGAFHDAYQMAGEGEAARRAALARWVSSKDNALTWRSIVNRVWQHHFGRGLVDTANDFGRMGGRPSHPELLDWLAVTFRDDLGGSLKQLHKLIVMSATYRQTSDKSEPADANNVFLSRQNRRKLDAESIRDSILSVSGKLDLTMGGPSFQDFIIEKPQHSPHYEYQLHDPEDPKSWRRSIYRFIVRSQQQPFMTTLDCADPSMRVEKRNESLSPLQALAMMNNGLVVVMARHLAERVAKERNEMAAQVERAFALALSRSPAADELAQLLEYSRREGLENTCRVILNLNEFSFAD</sequence>
<dbReference type="Gene3D" id="2.60.120.260">
    <property type="entry name" value="Galactose-binding domain-like"/>
    <property type="match status" value="1"/>
</dbReference>
<dbReference type="Pfam" id="PF07635">
    <property type="entry name" value="PSCyt1"/>
    <property type="match status" value="1"/>
</dbReference>
<comment type="caution">
    <text evidence="3">The sequence shown here is derived from an EMBL/GenBank/DDBJ whole genome shotgun (WGS) entry which is preliminary data.</text>
</comment>
<dbReference type="InterPro" id="IPR011444">
    <property type="entry name" value="DUF1549"/>
</dbReference>
<feature type="chain" id="PRO_5046203082" evidence="1">
    <location>
        <begin position="18"/>
        <end position="978"/>
    </location>
</feature>
<gene>
    <name evidence="3" type="ORF">ACFQDI_10040</name>
</gene>
<feature type="signal peptide" evidence="1">
    <location>
        <begin position="1"/>
        <end position="17"/>
    </location>
</feature>
<dbReference type="PANTHER" id="PTHR35889:SF3">
    <property type="entry name" value="F-BOX DOMAIN-CONTAINING PROTEIN"/>
    <property type="match status" value="1"/>
</dbReference>
<dbReference type="EMBL" id="JBHSMQ010000003">
    <property type="protein sequence ID" value="MFC5455195.1"/>
    <property type="molecule type" value="Genomic_DNA"/>
</dbReference>
<dbReference type="SUPFAM" id="SSF46626">
    <property type="entry name" value="Cytochrome c"/>
    <property type="match status" value="1"/>
</dbReference>
<dbReference type="InterPro" id="IPR000421">
    <property type="entry name" value="FA58C"/>
</dbReference>
<feature type="domain" description="F5/8 type C" evidence="2">
    <location>
        <begin position="373"/>
        <end position="547"/>
    </location>
</feature>
<dbReference type="SUPFAM" id="SSF49785">
    <property type="entry name" value="Galactose-binding domain-like"/>
    <property type="match status" value="1"/>
</dbReference>
<dbReference type="PROSITE" id="PS50022">
    <property type="entry name" value="FA58C_3"/>
    <property type="match status" value="1"/>
</dbReference>
<organism evidence="3 4">
    <name type="scientific">Prosthecobacter fluviatilis</name>
    <dbReference type="NCBI Taxonomy" id="445931"/>
    <lineage>
        <taxon>Bacteria</taxon>
        <taxon>Pseudomonadati</taxon>
        <taxon>Verrucomicrobiota</taxon>
        <taxon>Verrucomicrobiia</taxon>
        <taxon>Verrucomicrobiales</taxon>
        <taxon>Verrucomicrobiaceae</taxon>
        <taxon>Prosthecobacter</taxon>
    </lineage>
</organism>
<dbReference type="InterPro" id="IPR008979">
    <property type="entry name" value="Galactose-bd-like_sf"/>
</dbReference>
<accession>A0ABW0KP37</accession>
<dbReference type="InterPro" id="IPR011429">
    <property type="entry name" value="Cyt_c_Planctomycete-type"/>
</dbReference>
<dbReference type="Proteomes" id="UP001596052">
    <property type="component" value="Unassembled WGS sequence"/>
</dbReference>
<evidence type="ECO:0000313" key="4">
    <source>
        <dbReference type="Proteomes" id="UP001596052"/>
    </source>
</evidence>
<keyword evidence="4" id="KW-1185">Reference proteome</keyword>
<evidence type="ECO:0000259" key="2">
    <source>
        <dbReference type="PROSITE" id="PS50022"/>
    </source>
</evidence>
<proteinExistence type="predicted"/>
<dbReference type="InterPro" id="IPR036909">
    <property type="entry name" value="Cyt_c-like_dom_sf"/>
</dbReference>
<reference evidence="4" key="1">
    <citation type="journal article" date="2019" name="Int. J. Syst. Evol. Microbiol.">
        <title>The Global Catalogue of Microorganisms (GCM) 10K type strain sequencing project: providing services to taxonomists for standard genome sequencing and annotation.</title>
        <authorList>
            <consortium name="The Broad Institute Genomics Platform"/>
            <consortium name="The Broad Institute Genome Sequencing Center for Infectious Disease"/>
            <person name="Wu L."/>
            <person name="Ma J."/>
        </authorList>
    </citation>
    <scope>NUCLEOTIDE SEQUENCE [LARGE SCALE GENOMIC DNA]</scope>
    <source>
        <strain evidence="4">CGMCC 4.1469</strain>
    </source>
</reference>
<name>A0ABW0KP37_9BACT</name>
<evidence type="ECO:0000313" key="3">
    <source>
        <dbReference type="EMBL" id="MFC5455195.1"/>
    </source>
</evidence>
<dbReference type="Pfam" id="PF07587">
    <property type="entry name" value="PSD1"/>
    <property type="match status" value="1"/>
</dbReference>
<dbReference type="RefSeq" id="WP_377166038.1">
    <property type="nucleotide sequence ID" value="NZ_JBHSMQ010000003.1"/>
</dbReference>
<evidence type="ECO:0000256" key="1">
    <source>
        <dbReference type="SAM" id="SignalP"/>
    </source>
</evidence>
<dbReference type="InterPro" id="IPR022655">
    <property type="entry name" value="DUF1553"/>
</dbReference>
<keyword evidence="1" id="KW-0732">Signal</keyword>